<reference evidence="16" key="1">
    <citation type="journal article" date="2019" name="Int. J. Syst. Evol. Microbiol.">
        <title>The Global Catalogue of Microorganisms (GCM) 10K type strain sequencing project: providing services to taxonomists for standard genome sequencing and annotation.</title>
        <authorList>
            <consortium name="The Broad Institute Genomics Platform"/>
            <consortium name="The Broad Institute Genome Sequencing Center for Infectious Disease"/>
            <person name="Wu L."/>
            <person name="Ma J."/>
        </authorList>
    </citation>
    <scope>NUCLEOTIDE SEQUENCE [LARGE SCALE GENOMIC DNA]</scope>
    <source>
        <strain evidence="16">CECT 7297</strain>
    </source>
</reference>
<name>A0ABV8QLS7_9GAMM</name>
<dbReference type="RefSeq" id="WP_379889122.1">
    <property type="nucleotide sequence ID" value="NZ_JBHSDI010000058.1"/>
</dbReference>
<keyword evidence="5" id="KW-0812">Transmembrane</keyword>
<evidence type="ECO:0000256" key="3">
    <source>
        <dbReference type="ARBA" id="ARBA00015419"/>
    </source>
</evidence>
<evidence type="ECO:0000256" key="1">
    <source>
        <dbReference type="ARBA" id="ARBA00004442"/>
    </source>
</evidence>
<dbReference type="EMBL" id="JBHSDI010000058">
    <property type="protein sequence ID" value="MFC4260522.1"/>
    <property type="molecule type" value="Genomic_DNA"/>
</dbReference>
<protein>
    <recommendedName>
        <fullName evidence="3">Translocation and assembly module subunit TamA</fullName>
    </recommendedName>
    <alternativeName>
        <fullName evidence="9">Autotransporter assembly factor TamA</fullName>
    </alternativeName>
</protein>
<sequence>MQINQASGRYRTCNRVFGLLAWAALSLTPVASLADQVEIRMEGDYPGLLDNARAFVGDVEDHSLSSLRRYGDTVDERIRQALRALGYYDPTIARNIRDEDPPVLVMEVSPGEPVRVVSRDVTITGPAQDDSLFMATLPKQPAVGDVLNHGAYDSLRQTLSNRASRLGYFDGTFEQRRLEVDPEAREARIFLHFASGERYRLGDVTFNEDQVFKQSFLERFVQFEPGTPYHADEIADLSADLTNSGYFSQALVTAPPSDAEDGVIPVSARVSEREPRSLGAGIGYSTDVGPRFRGNWKEHWINPQGHQRGADTELSVPRQNITGWYEIPLDPPMTDSMRFGVGYQREDIEDVQSDRLTLGSQWRHLMDNDWTRVLSLRWERERFDIGNAESGTTRLLMPGISLSKLQSDSPIDPTHGYRLQMDVTGGSRELFSTVDVAQVTTQAKGLITIADDHRFLARVEAGAVATNDFSDVPPSLRFFTGGDQSVRGYGYETLTPKDSSGTGLGGRYKLVGSIEYQYEVVDNWRVAAFMDEGNALDHLDEPLATGVGVGVRWISPVGPLRLDIARGLDEEFGGGWRIHFSMGPEL</sequence>
<evidence type="ECO:0000259" key="14">
    <source>
        <dbReference type="Pfam" id="PF17243"/>
    </source>
</evidence>
<dbReference type="Pfam" id="PF07244">
    <property type="entry name" value="POTRA"/>
    <property type="match status" value="1"/>
</dbReference>
<feature type="chain" id="PRO_5046752504" description="Translocation and assembly module subunit TamA" evidence="11">
    <location>
        <begin position="35"/>
        <end position="586"/>
    </location>
</feature>
<evidence type="ECO:0000256" key="10">
    <source>
        <dbReference type="ARBA" id="ARBA00093548"/>
    </source>
</evidence>
<evidence type="ECO:0000256" key="6">
    <source>
        <dbReference type="ARBA" id="ARBA00022729"/>
    </source>
</evidence>
<evidence type="ECO:0000256" key="2">
    <source>
        <dbReference type="ARBA" id="ARBA00010248"/>
    </source>
</evidence>
<evidence type="ECO:0000256" key="8">
    <source>
        <dbReference type="ARBA" id="ARBA00023237"/>
    </source>
</evidence>
<comment type="similarity">
    <text evidence="2">Belongs to the TamA family.</text>
</comment>
<evidence type="ECO:0000313" key="16">
    <source>
        <dbReference type="Proteomes" id="UP001595798"/>
    </source>
</evidence>
<feature type="domain" description="POTRA" evidence="13">
    <location>
        <begin position="199"/>
        <end position="272"/>
    </location>
</feature>
<feature type="domain" description="Bacterial surface antigen (D15)" evidence="12">
    <location>
        <begin position="304"/>
        <end position="583"/>
    </location>
</feature>
<dbReference type="InterPro" id="IPR035243">
    <property type="entry name" value="TamA_POTRA_Dom_1"/>
</dbReference>
<dbReference type="InterPro" id="IPR010827">
    <property type="entry name" value="BamA/TamA_POTRA"/>
</dbReference>
<feature type="domain" description="TamA POTRA" evidence="14">
    <location>
        <begin position="39"/>
        <end position="110"/>
    </location>
</feature>
<organism evidence="15 16">
    <name type="scientific">Marinobacter lacisalsi</name>
    <dbReference type="NCBI Taxonomy" id="475979"/>
    <lineage>
        <taxon>Bacteria</taxon>
        <taxon>Pseudomonadati</taxon>
        <taxon>Pseudomonadota</taxon>
        <taxon>Gammaproteobacteria</taxon>
        <taxon>Pseudomonadales</taxon>
        <taxon>Marinobacteraceae</taxon>
        <taxon>Marinobacter</taxon>
    </lineage>
</organism>
<feature type="signal peptide" evidence="11">
    <location>
        <begin position="1"/>
        <end position="34"/>
    </location>
</feature>
<keyword evidence="6 11" id="KW-0732">Signal</keyword>
<dbReference type="Pfam" id="PF17243">
    <property type="entry name" value="POTRA_TamA_1"/>
    <property type="match status" value="1"/>
</dbReference>
<keyword evidence="4" id="KW-1134">Transmembrane beta strand</keyword>
<keyword evidence="8" id="KW-0998">Cell outer membrane</keyword>
<dbReference type="Gene3D" id="2.40.160.50">
    <property type="entry name" value="membrane protein fhac: a member of the omp85/tpsb transporter family"/>
    <property type="match status" value="1"/>
</dbReference>
<gene>
    <name evidence="15" type="ORF">ACFOZ5_16000</name>
</gene>
<comment type="subcellular location">
    <subcellularLocation>
        <location evidence="1">Cell outer membrane</location>
    </subcellularLocation>
</comment>
<dbReference type="Proteomes" id="UP001595798">
    <property type="component" value="Unassembled WGS sequence"/>
</dbReference>
<evidence type="ECO:0000313" key="15">
    <source>
        <dbReference type="EMBL" id="MFC4260522.1"/>
    </source>
</evidence>
<evidence type="ECO:0000256" key="4">
    <source>
        <dbReference type="ARBA" id="ARBA00022452"/>
    </source>
</evidence>
<evidence type="ECO:0000256" key="5">
    <source>
        <dbReference type="ARBA" id="ARBA00022692"/>
    </source>
</evidence>
<evidence type="ECO:0000259" key="13">
    <source>
        <dbReference type="Pfam" id="PF07244"/>
    </source>
</evidence>
<keyword evidence="16" id="KW-1185">Reference proteome</keyword>
<evidence type="ECO:0000256" key="7">
    <source>
        <dbReference type="ARBA" id="ARBA00023136"/>
    </source>
</evidence>
<dbReference type="PANTHER" id="PTHR12815:SF47">
    <property type="entry name" value="TRANSLOCATION AND ASSEMBLY MODULE SUBUNIT TAMA"/>
    <property type="match status" value="1"/>
</dbReference>
<dbReference type="Pfam" id="PF01103">
    <property type="entry name" value="Omp85"/>
    <property type="match status" value="1"/>
</dbReference>
<dbReference type="PANTHER" id="PTHR12815">
    <property type="entry name" value="SORTING AND ASSEMBLY MACHINERY SAMM50 PROTEIN FAMILY MEMBER"/>
    <property type="match status" value="1"/>
</dbReference>
<proteinExistence type="inferred from homology"/>
<dbReference type="InterPro" id="IPR039910">
    <property type="entry name" value="D15-like"/>
</dbReference>
<keyword evidence="7" id="KW-0472">Membrane</keyword>
<evidence type="ECO:0000259" key="12">
    <source>
        <dbReference type="Pfam" id="PF01103"/>
    </source>
</evidence>
<dbReference type="Gene3D" id="3.10.20.310">
    <property type="entry name" value="membrane protein fhac"/>
    <property type="match status" value="3"/>
</dbReference>
<comment type="subunit">
    <text evidence="10">Interacts with TamB to form the translocation and assembly module (TAM).</text>
</comment>
<dbReference type="InterPro" id="IPR000184">
    <property type="entry name" value="Bac_surfAg_D15"/>
</dbReference>
<comment type="caution">
    <text evidence="15">The sequence shown here is derived from an EMBL/GenBank/DDBJ whole genome shotgun (WGS) entry which is preliminary data.</text>
</comment>
<evidence type="ECO:0000256" key="9">
    <source>
        <dbReference type="ARBA" id="ARBA00033063"/>
    </source>
</evidence>
<evidence type="ECO:0000256" key="11">
    <source>
        <dbReference type="SAM" id="SignalP"/>
    </source>
</evidence>
<accession>A0ABV8QLS7</accession>